<dbReference type="GO" id="GO:0046872">
    <property type="term" value="F:metal ion binding"/>
    <property type="evidence" value="ECO:0007669"/>
    <property type="project" value="UniProtKB-KW"/>
</dbReference>
<dbReference type="InterPro" id="IPR036226">
    <property type="entry name" value="LipOase_C_sf"/>
</dbReference>
<reference evidence="5" key="2">
    <citation type="journal article" date="2023" name="Int. J. Mol. Sci.">
        <title>De Novo Assembly and Annotation of 11 Diverse Shrub Willow (Salix) Genomes Reveals Novel Gene Organization in Sex-Linked Regions.</title>
        <authorList>
            <person name="Hyden B."/>
            <person name="Feng K."/>
            <person name="Yates T.B."/>
            <person name="Jawdy S."/>
            <person name="Cereghino C."/>
            <person name="Smart L.B."/>
            <person name="Muchero W."/>
        </authorList>
    </citation>
    <scope>NUCLEOTIDE SEQUENCE</scope>
    <source>
        <tissue evidence="5">Shoot tip</tissue>
    </source>
</reference>
<name>A0A9Q1ANN0_9ROSI</name>
<keyword evidence="1" id="KW-0479">Metal-binding</keyword>
<reference evidence="5" key="1">
    <citation type="submission" date="2022-11" db="EMBL/GenBank/DDBJ databases">
        <authorList>
            <person name="Hyden B.L."/>
            <person name="Feng K."/>
            <person name="Yates T."/>
            <person name="Jawdy S."/>
            <person name="Smart L.B."/>
            <person name="Muchero W."/>
        </authorList>
    </citation>
    <scope>NUCLEOTIDE SEQUENCE</scope>
    <source>
        <tissue evidence="5">Shoot tip</tissue>
    </source>
</reference>
<dbReference type="InterPro" id="IPR013819">
    <property type="entry name" value="LipOase_C"/>
</dbReference>
<sequence>MVKSDKELQAWWTEVRARRMNHGCLPTVVRTNMPTEAQELKLFLMKPGFALLKCFPSQIQAAKVMAVSSSHSPDEECIGEQMEPSWEENPVIRAAFERLNARLKELGEIIDKRNKDFNLKNIDWSWSCSL</sequence>
<dbReference type="AlphaFoldDB" id="A0A9Q1ANN0"/>
<comment type="caution">
    <text evidence="5">The sequence shown here is derived from an EMBL/GenBank/DDBJ whole genome shotgun (WGS) entry which is preliminary data.</text>
</comment>
<dbReference type="GO" id="GO:0016702">
    <property type="term" value="F:oxidoreductase activity, acting on single donors with incorporation of molecular oxygen, incorporation of two atoms of oxygen"/>
    <property type="evidence" value="ECO:0007669"/>
    <property type="project" value="InterPro"/>
</dbReference>
<dbReference type="Pfam" id="PF00305">
    <property type="entry name" value="Lipoxygenase"/>
    <property type="match status" value="1"/>
</dbReference>
<evidence type="ECO:0000259" key="4">
    <source>
        <dbReference type="PROSITE" id="PS51393"/>
    </source>
</evidence>
<evidence type="ECO:0000256" key="3">
    <source>
        <dbReference type="ARBA" id="ARBA00023002"/>
    </source>
</evidence>
<accession>A0A9Q1ANN0</accession>
<dbReference type="Proteomes" id="UP001151752">
    <property type="component" value="Chromosome 16"/>
</dbReference>
<dbReference type="EMBL" id="JAPFFM010000001">
    <property type="protein sequence ID" value="KAJ6777928.1"/>
    <property type="molecule type" value="Genomic_DNA"/>
</dbReference>
<keyword evidence="2" id="KW-0223">Dioxygenase</keyword>
<dbReference type="InterPro" id="IPR000907">
    <property type="entry name" value="LipOase"/>
</dbReference>
<dbReference type="Gene3D" id="1.20.245.10">
    <property type="entry name" value="Lipoxygenase-1, Domain 5"/>
    <property type="match status" value="1"/>
</dbReference>
<evidence type="ECO:0000256" key="2">
    <source>
        <dbReference type="ARBA" id="ARBA00022964"/>
    </source>
</evidence>
<protein>
    <submittedName>
        <fullName evidence="5">LINOLEATE 13S-LIPOXYGENASE 2-1 CHLOROPLASTIC</fullName>
    </submittedName>
</protein>
<keyword evidence="3" id="KW-0560">Oxidoreductase</keyword>
<feature type="domain" description="Lipoxygenase" evidence="4">
    <location>
        <begin position="26"/>
        <end position="130"/>
    </location>
</feature>
<keyword evidence="6" id="KW-1185">Reference proteome</keyword>
<organism evidence="5 6">
    <name type="scientific">Salix koriyanagi</name>
    <dbReference type="NCBI Taxonomy" id="2511006"/>
    <lineage>
        <taxon>Eukaryota</taxon>
        <taxon>Viridiplantae</taxon>
        <taxon>Streptophyta</taxon>
        <taxon>Embryophyta</taxon>
        <taxon>Tracheophyta</taxon>
        <taxon>Spermatophyta</taxon>
        <taxon>Magnoliopsida</taxon>
        <taxon>eudicotyledons</taxon>
        <taxon>Gunneridae</taxon>
        <taxon>Pentapetalae</taxon>
        <taxon>rosids</taxon>
        <taxon>fabids</taxon>
        <taxon>Malpighiales</taxon>
        <taxon>Salicaceae</taxon>
        <taxon>Saliceae</taxon>
        <taxon>Salix</taxon>
    </lineage>
</organism>
<gene>
    <name evidence="5" type="ORF">OIU74_001831</name>
</gene>
<evidence type="ECO:0000313" key="6">
    <source>
        <dbReference type="Proteomes" id="UP001151752"/>
    </source>
</evidence>
<dbReference type="SUPFAM" id="SSF48484">
    <property type="entry name" value="Lipoxigenase"/>
    <property type="match status" value="1"/>
</dbReference>
<proteinExistence type="predicted"/>
<dbReference type="PANTHER" id="PTHR11771">
    <property type="entry name" value="LIPOXYGENASE"/>
    <property type="match status" value="1"/>
</dbReference>
<evidence type="ECO:0000313" key="5">
    <source>
        <dbReference type="EMBL" id="KAJ6777928.1"/>
    </source>
</evidence>
<dbReference type="PROSITE" id="PS51393">
    <property type="entry name" value="LIPOXYGENASE_3"/>
    <property type="match status" value="1"/>
</dbReference>
<dbReference type="GO" id="GO:0034440">
    <property type="term" value="P:lipid oxidation"/>
    <property type="evidence" value="ECO:0007669"/>
    <property type="project" value="InterPro"/>
</dbReference>
<evidence type="ECO:0000256" key="1">
    <source>
        <dbReference type="ARBA" id="ARBA00022723"/>
    </source>
</evidence>